<keyword evidence="4" id="KW-0732">Signal</keyword>
<dbReference type="CDD" id="cd01472">
    <property type="entry name" value="vWA_collagen"/>
    <property type="match status" value="2"/>
</dbReference>
<organism evidence="10 11">
    <name type="scientific">Apteryx owenii</name>
    <name type="common">Little spotted kiwi</name>
    <dbReference type="NCBI Taxonomy" id="8824"/>
    <lineage>
        <taxon>Eukaryota</taxon>
        <taxon>Metazoa</taxon>
        <taxon>Chordata</taxon>
        <taxon>Craniata</taxon>
        <taxon>Vertebrata</taxon>
        <taxon>Euteleostomi</taxon>
        <taxon>Archelosauria</taxon>
        <taxon>Archosauria</taxon>
        <taxon>Dinosauria</taxon>
        <taxon>Saurischia</taxon>
        <taxon>Theropoda</taxon>
        <taxon>Coelurosauria</taxon>
        <taxon>Aves</taxon>
        <taxon>Palaeognathae</taxon>
        <taxon>Apterygiformes</taxon>
        <taxon>Apterygidae</taxon>
        <taxon>Apteryx</taxon>
    </lineage>
</organism>
<dbReference type="GO" id="GO:0007155">
    <property type="term" value="P:cell adhesion"/>
    <property type="evidence" value="ECO:0007669"/>
    <property type="project" value="UniProtKB-KW"/>
</dbReference>
<protein>
    <recommendedName>
        <fullName evidence="9">VWFA domain-containing protein</fullName>
    </recommendedName>
</protein>
<evidence type="ECO:0000313" key="10">
    <source>
        <dbReference type="Ensembl" id="ENSAOWP00000025899.1"/>
    </source>
</evidence>
<feature type="domain" description="VWFA" evidence="9">
    <location>
        <begin position="276"/>
        <end position="461"/>
    </location>
</feature>
<reference evidence="10" key="1">
    <citation type="submission" date="2025-08" db="UniProtKB">
        <authorList>
            <consortium name="Ensembl"/>
        </authorList>
    </citation>
    <scope>IDENTIFICATION</scope>
</reference>
<comment type="subcellular location">
    <subcellularLocation>
        <location evidence="1">Secreted</location>
        <location evidence="1">Extracellular space</location>
        <location evidence="1">Extracellular matrix</location>
    </subcellularLocation>
</comment>
<evidence type="ECO:0000256" key="2">
    <source>
        <dbReference type="ARBA" id="ARBA00022525"/>
    </source>
</evidence>
<evidence type="ECO:0000313" key="11">
    <source>
        <dbReference type="Proteomes" id="UP000694424"/>
    </source>
</evidence>
<dbReference type="PROSITE" id="PS50234">
    <property type="entry name" value="VWFA"/>
    <property type="match status" value="2"/>
</dbReference>
<keyword evidence="3" id="KW-0272">Extracellular matrix</keyword>
<dbReference type="PANTHER" id="PTHR24020">
    <property type="entry name" value="COLLAGEN ALPHA"/>
    <property type="match status" value="1"/>
</dbReference>
<evidence type="ECO:0000256" key="7">
    <source>
        <dbReference type="ARBA" id="ARBA00023119"/>
    </source>
</evidence>
<reference evidence="10" key="2">
    <citation type="submission" date="2025-09" db="UniProtKB">
        <authorList>
            <consortium name="Ensembl"/>
        </authorList>
    </citation>
    <scope>IDENTIFICATION</scope>
</reference>
<keyword evidence="7" id="KW-0176">Collagen</keyword>
<dbReference type="InterPro" id="IPR036465">
    <property type="entry name" value="vWFA_dom_sf"/>
</dbReference>
<evidence type="ECO:0000256" key="1">
    <source>
        <dbReference type="ARBA" id="ARBA00004498"/>
    </source>
</evidence>
<keyword evidence="11" id="KW-1185">Reference proteome</keyword>
<dbReference type="FunFam" id="3.40.50.410:FF:000003">
    <property type="entry name" value="Collagen type VI alpha 3 chain"/>
    <property type="match status" value="1"/>
</dbReference>
<keyword evidence="8" id="KW-0325">Glycoprotein</keyword>
<evidence type="ECO:0000256" key="3">
    <source>
        <dbReference type="ARBA" id="ARBA00022530"/>
    </source>
</evidence>
<feature type="domain" description="VWFA" evidence="9">
    <location>
        <begin position="14"/>
        <end position="188"/>
    </location>
</feature>
<dbReference type="PANTHER" id="PTHR24020:SF86">
    <property type="entry name" value="COLLAGEN, TYPE VI, ALPHA 4"/>
    <property type="match status" value="1"/>
</dbReference>
<keyword evidence="5" id="KW-0677">Repeat</keyword>
<accession>A0A8B9SDP0</accession>
<evidence type="ECO:0000256" key="4">
    <source>
        <dbReference type="ARBA" id="ARBA00022729"/>
    </source>
</evidence>
<dbReference type="FunFam" id="3.40.50.410:FF:000004">
    <property type="entry name" value="collagen alpha-6(VI) chain"/>
    <property type="match status" value="1"/>
</dbReference>
<keyword evidence="2" id="KW-0964">Secreted</keyword>
<dbReference type="SUPFAM" id="SSF53300">
    <property type="entry name" value="vWA-like"/>
    <property type="match status" value="2"/>
</dbReference>
<dbReference type="InterPro" id="IPR050525">
    <property type="entry name" value="ECM_Assembly_Org"/>
</dbReference>
<dbReference type="Proteomes" id="UP000694424">
    <property type="component" value="Unplaced"/>
</dbReference>
<dbReference type="SMART" id="SM00327">
    <property type="entry name" value="VWA"/>
    <property type="match status" value="2"/>
</dbReference>
<evidence type="ECO:0000256" key="6">
    <source>
        <dbReference type="ARBA" id="ARBA00022889"/>
    </source>
</evidence>
<dbReference type="PRINTS" id="PR00453">
    <property type="entry name" value="VWFADOMAIN"/>
</dbReference>
<dbReference type="Pfam" id="PF00092">
    <property type="entry name" value="VWA"/>
    <property type="match status" value="2"/>
</dbReference>
<proteinExistence type="predicted"/>
<dbReference type="GO" id="GO:0005581">
    <property type="term" value="C:collagen trimer"/>
    <property type="evidence" value="ECO:0007669"/>
    <property type="project" value="UniProtKB-KW"/>
</dbReference>
<evidence type="ECO:0000259" key="9">
    <source>
        <dbReference type="PROSITE" id="PS50234"/>
    </source>
</evidence>
<dbReference type="InterPro" id="IPR002035">
    <property type="entry name" value="VWF_A"/>
</dbReference>
<evidence type="ECO:0000256" key="8">
    <source>
        <dbReference type="ARBA" id="ARBA00023180"/>
    </source>
</evidence>
<dbReference type="Ensembl" id="ENSAOWT00000029336.1">
    <property type="protein sequence ID" value="ENSAOWP00000025899.1"/>
    <property type="gene ID" value="ENSAOWG00000017491.1"/>
</dbReference>
<name>A0A8B9SDP0_APTOW</name>
<dbReference type="Gene3D" id="3.40.50.410">
    <property type="entry name" value="von Willebrand factor, type A domain"/>
    <property type="match status" value="3"/>
</dbReference>
<sequence>WRSLLSCRKATLADIVFLVDTSTGIGQENFQKVKDFLSTLVSSLDVGLDAIRVGLAQYSDETYQVFLLNQYSLKSDVLKQIEDLPYRRGETYTGTALDFVSAVYFTESAGSRAKDYIPQVAILITNGESNDEVEGPARKLREEGISVYVVAIGVHNKTELQQIASKPFSKFLYSIGNFDDLQDLSTRLLGNFCFAIESRIEGKKLSLYWCCFSCLYCAIMKIRCRKVILILTWFTRQSFHHVTPLKTMGLILSIPFCNSFITFFPLSAAFAKQYADVIFLIDSTENMTPSTFEEVKRFISQTVSQLDVGLNKYSIGLVQFSGIGQVEFLLNTYENKEEVLDHIRHSGGTRTGDALRSMKSLFRMAVRQNVPQTLIVITDGKSQDKVNQAAKELRQQEIVIYAIGIKEAVREELAEIEDGINLVAVGVSTTSRAELQEIIGDQERFFFAQSYDSLESIHKNLMQIVCEKSQPGKGDF</sequence>
<keyword evidence="6" id="KW-0130">Cell adhesion</keyword>
<evidence type="ECO:0000256" key="5">
    <source>
        <dbReference type="ARBA" id="ARBA00022737"/>
    </source>
</evidence>
<dbReference type="AlphaFoldDB" id="A0A8B9SDP0"/>